<dbReference type="AlphaFoldDB" id="A0A7S4SAW4"/>
<dbReference type="PANTHER" id="PTHR11157:SF17">
    <property type="entry name" value="ELONGATION OF VERY LONG CHAIN FATTY ACIDS PROTEIN 6"/>
    <property type="match status" value="1"/>
</dbReference>
<keyword evidence="2 10" id="KW-0444">Lipid biosynthesis</keyword>
<comment type="subcellular location">
    <subcellularLocation>
        <location evidence="1">Membrane</location>
        <topology evidence="1">Multi-pass membrane protein</topology>
    </subcellularLocation>
</comment>
<feature type="transmembrane region" description="Helical" evidence="10">
    <location>
        <begin position="182"/>
        <end position="200"/>
    </location>
</feature>
<name>A0A7S4SAW4_9DINO</name>
<proteinExistence type="inferred from homology"/>
<sequence>MAPALGPAIVPLVPLLFALPTGADVALPSDNDLSRFRLDPAFFNARWPEPRLLSGLATRPGSGTDAVIPGGGAGGSSSWAAHPWVDRLYPFAWEREFMGEAAAQWTRRWWWVSYVASSSYLIGLCIGTSSMRDRAPYSLTTALKCWNLLLFVFSFVGMMRTVPHLVLVLSEFGLEYSVCRCARVSYGSGAVGMWVFLFILSKYAELLDTAFLVVRKRKVSFLHWYHHCSVLLYCWHAFVWEMPSGIYFVSMNYSVHAVMYLYYLLAAVCGRPPRWGLLVTVLQLVQMAVGIMITLFHLNILAHGTVTNCDGHIPNLAAALGMYASYFILFAQFLFSRYCLKREGDGLAKLKKVD</sequence>
<keyword evidence="8 10" id="KW-0472">Membrane</keyword>
<keyword evidence="11" id="KW-0732">Signal</keyword>
<reference evidence="12" key="1">
    <citation type="submission" date="2021-01" db="EMBL/GenBank/DDBJ databases">
        <authorList>
            <person name="Corre E."/>
            <person name="Pelletier E."/>
            <person name="Niang G."/>
            <person name="Scheremetjew M."/>
            <person name="Finn R."/>
            <person name="Kale V."/>
            <person name="Holt S."/>
            <person name="Cochrane G."/>
            <person name="Meng A."/>
            <person name="Brown T."/>
            <person name="Cohen L."/>
        </authorList>
    </citation>
    <scope>NUCLEOTIDE SEQUENCE</scope>
    <source>
        <strain evidence="12">CCMP3105</strain>
    </source>
</reference>
<evidence type="ECO:0000256" key="1">
    <source>
        <dbReference type="ARBA" id="ARBA00004141"/>
    </source>
</evidence>
<feature type="transmembrane region" description="Helical" evidence="10">
    <location>
        <begin position="109"/>
        <end position="127"/>
    </location>
</feature>
<evidence type="ECO:0000256" key="4">
    <source>
        <dbReference type="ARBA" id="ARBA00022692"/>
    </source>
</evidence>
<evidence type="ECO:0000256" key="10">
    <source>
        <dbReference type="RuleBase" id="RU361115"/>
    </source>
</evidence>
<feature type="chain" id="PRO_5030566085" description="Elongation of fatty acids protein" evidence="11">
    <location>
        <begin position="24"/>
        <end position="354"/>
    </location>
</feature>
<dbReference type="GO" id="GO:0005789">
    <property type="term" value="C:endoplasmic reticulum membrane"/>
    <property type="evidence" value="ECO:0007669"/>
    <property type="project" value="TreeGrafter"/>
</dbReference>
<dbReference type="PANTHER" id="PTHR11157">
    <property type="entry name" value="FATTY ACID ACYL TRANSFERASE-RELATED"/>
    <property type="match status" value="1"/>
</dbReference>
<evidence type="ECO:0000256" key="8">
    <source>
        <dbReference type="ARBA" id="ARBA00023136"/>
    </source>
</evidence>
<comment type="catalytic activity">
    <reaction evidence="10">
        <text>an acyl-CoA + malonyl-CoA + H(+) = a 3-oxoacyl-CoA + CO2 + CoA</text>
        <dbReference type="Rhea" id="RHEA:50252"/>
        <dbReference type="ChEBI" id="CHEBI:15378"/>
        <dbReference type="ChEBI" id="CHEBI:16526"/>
        <dbReference type="ChEBI" id="CHEBI:57287"/>
        <dbReference type="ChEBI" id="CHEBI:57384"/>
        <dbReference type="ChEBI" id="CHEBI:58342"/>
        <dbReference type="ChEBI" id="CHEBI:90726"/>
    </reaction>
    <physiologicalReaction direction="left-to-right" evidence="10">
        <dbReference type="Rhea" id="RHEA:50253"/>
    </physiologicalReaction>
</comment>
<dbReference type="GO" id="GO:0034626">
    <property type="term" value="P:fatty acid elongation, polyunsaturated fatty acid"/>
    <property type="evidence" value="ECO:0007669"/>
    <property type="project" value="TreeGrafter"/>
</dbReference>
<keyword evidence="9 10" id="KW-0275">Fatty acid biosynthesis</keyword>
<dbReference type="InterPro" id="IPR030457">
    <property type="entry name" value="ELO_CS"/>
</dbReference>
<feature type="transmembrane region" description="Helical" evidence="10">
    <location>
        <begin position="277"/>
        <end position="296"/>
    </location>
</feature>
<keyword evidence="7 10" id="KW-0443">Lipid metabolism</keyword>
<feature type="transmembrane region" description="Helical" evidence="10">
    <location>
        <begin position="316"/>
        <end position="335"/>
    </location>
</feature>
<keyword evidence="5 10" id="KW-0276">Fatty acid metabolism</keyword>
<dbReference type="EMBL" id="HBNR01067238">
    <property type="protein sequence ID" value="CAE4639924.1"/>
    <property type="molecule type" value="Transcribed_RNA"/>
</dbReference>
<accession>A0A7S4SAW4</accession>
<evidence type="ECO:0000256" key="2">
    <source>
        <dbReference type="ARBA" id="ARBA00022516"/>
    </source>
</evidence>
<dbReference type="Pfam" id="PF01151">
    <property type="entry name" value="ELO"/>
    <property type="match status" value="1"/>
</dbReference>
<keyword evidence="4 10" id="KW-0812">Transmembrane</keyword>
<feature type="transmembrane region" description="Helical" evidence="10">
    <location>
        <begin position="246"/>
        <end position="265"/>
    </location>
</feature>
<organism evidence="12">
    <name type="scientific">Alexandrium monilatum</name>
    <dbReference type="NCBI Taxonomy" id="311494"/>
    <lineage>
        <taxon>Eukaryota</taxon>
        <taxon>Sar</taxon>
        <taxon>Alveolata</taxon>
        <taxon>Dinophyceae</taxon>
        <taxon>Gonyaulacales</taxon>
        <taxon>Pyrocystaceae</taxon>
        <taxon>Alexandrium</taxon>
    </lineage>
</organism>
<evidence type="ECO:0000256" key="5">
    <source>
        <dbReference type="ARBA" id="ARBA00022832"/>
    </source>
</evidence>
<evidence type="ECO:0000313" key="12">
    <source>
        <dbReference type="EMBL" id="CAE4639924.1"/>
    </source>
</evidence>
<evidence type="ECO:0000256" key="3">
    <source>
        <dbReference type="ARBA" id="ARBA00022679"/>
    </source>
</evidence>
<keyword evidence="6 10" id="KW-1133">Transmembrane helix</keyword>
<evidence type="ECO:0000256" key="9">
    <source>
        <dbReference type="ARBA" id="ARBA00023160"/>
    </source>
</evidence>
<gene>
    <name evidence="12" type="ORF">AMON00008_LOCUS47531</name>
</gene>
<protein>
    <recommendedName>
        <fullName evidence="10">Elongation of fatty acids protein</fullName>
        <ecNumber evidence="10">2.3.1.-</ecNumber>
    </recommendedName>
</protein>
<evidence type="ECO:0000256" key="7">
    <source>
        <dbReference type="ARBA" id="ARBA00023098"/>
    </source>
</evidence>
<dbReference type="GO" id="GO:0009922">
    <property type="term" value="F:fatty acid elongase activity"/>
    <property type="evidence" value="ECO:0007669"/>
    <property type="project" value="InterPro"/>
</dbReference>
<dbReference type="PROSITE" id="PS01188">
    <property type="entry name" value="ELO"/>
    <property type="match status" value="1"/>
</dbReference>
<dbReference type="GO" id="GO:0042761">
    <property type="term" value="P:very long-chain fatty acid biosynthetic process"/>
    <property type="evidence" value="ECO:0007669"/>
    <property type="project" value="TreeGrafter"/>
</dbReference>
<feature type="transmembrane region" description="Helical" evidence="10">
    <location>
        <begin position="148"/>
        <end position="170"/>
    </location>
</feature>
<dbReference type="GO" id="GO:0030148">
    <property type="term" value="P:sphingolipid biosynthetic process"/>
    <property type="evidence" value="ECO:0007669"/>
    <property type="project" value="TreeGrafter"/>
</dbReference>
<evidence type="ECO:0000256" key="11">
    <source>
        <dbReference type="SAM" id="SignalP"/>
    </source>
</evidence>
<keyword evidence="3 10" id="KW-0808">Transferase</keyword>
<dbReference type="EC" id="2.3.1.-" evidence="10"/>
<evidence type="ECO:0000256" key="6">
    <source>
        <dbReference type="ARBA" id="ARBA00022989"/>
    </source>
</evidence>
<dbReference type="GO" id="GO:0034625">
    <property type="term" value="P:fatty acid elongation, monounsaturated fatty acid"/>
    <property type="evidence" value="ECO:0007669"/>
    <property type="project" value="TreeGrafter"/>
</dbReference>
<comment type="similarity">
    <text evidence="10">Belongs to the ELO family.</text>
</comment>
<dbReference type="GO" id="GO:0019367">
    <property type="term" value="P:fatty acid elongation, saturated fatty acid"/>
    <property type="evidence" value="ECO:0007669"/>
    <property type="project" value="TreeGrafter"/>
</dbReference>
<dbReference type="InterPro" id="IPR002076">
    <property type="entry name" value="ELO_fam"/>
</dbReference>
<feature type="signal peptide" evidence="11">
    <location>
        <begin position="1"/>
        <end position="23"/>
    </location>
</feature>